<dbReference type="RefSeq" id="XP_020437569.1">
    <property type="nucleotide sequence ID" value="XM_020572426.1"/>
</dbReference>
<keyword evidence="1" id="KW-0677">Repeat</keyword>
<proteinExistence type="predicted"/>
<dbReference type="EMBL" id="ADBJ01000007">
    <property type="protein sequence ID" value="EFA85460.1"/>
    <property type="molecule type" value="Genomic_DNA"/>
</dbReference>
<feature type="compositionally biased region" description="Acidic residues" evidence="4">
    <location>
        <begin position="1094"/>
        <end position="1103"/>
    </location>
</feature>
<feature type="region of interest" description="Disordered" evidence="4">
    <location>
        <begin position="788"/>
        <end position="817"/>
    </location>
</feature>
<dbReference type="FunCoup" id="D3AZ77">
    <property type="interactions" value="805"/>
</dbReference>
<name>D3AZ77_HETP5</name>
<feature type="compositionally biased region" description="Polar residues" evidence="4">
    <location>
        <begin position="373"/>
        <end position="400"/>
    </location>
</feature>
<comment type="caution">
    <text evidence="5">The sequence shown here is derived from an EMBL/GenBank/DDBJ whole genome shotgun (WGS) entry which is preliminary data.</text>
</comment>
<feature type="compositionally biased region" description="Low complexity" evidence="4">
    <location>
        <begin position="91"/>
        <end position="107"/>
    </location>
</feature>
<evidence type="ECO:0000256" key="2">
    <source>
        <dbReference type="ARBA" id="ARBA00023043"/>
    </source>
</evidence>
<sequence length="1403" mass="156274">MKILPHSYSCVFERPYIASFNLSTAQPASTLHSISFSSVNKIKKLFNIPTENKRDLRHSLDRNWIDIESDLSSDLEAPLSLFGSNSHLYNQESSSSSSLKSLGDSGNFRISSKDMKSQLNPIQQQQQQALQQQQQQQQQQQPGANTNGVSDPNPMMGGSGGGLSGISFNESLLNDIGLGDSVIRDMKMQQQDTFRLIDFALGASAGVNIPWNSESDNDLLGIDNNLTLSTNMGINNMINQHNAAQQQHHQQQQQQQHANGHQHSPHANGNNSLQQNGNQSNASGNFMLGTSNNLINSLNLSQQLASIQQQLHQQQQLINNTILSQPVAVHTHPLQHSGSDFYLNKSSADNNSNNNFVNNNNNNNNNDVYQNNAQVPHSPLNTPTSTISNASQNIYSSVPHSPQVDMVSSSQPSQQPQRSYPFQNQTHNDHLQPYNNMTLPPILSPSPSSSEPSTPQYDAIPFQTMPSNTFNLQQLQQQQQQIQQQLLQHQQMLQQQQQSSVQQNNYQPHTPPQQLPQQQPQQQQQQQAQPQQIQQSQQQQPPQQQIQSGPSLEIVDNYQQPFPIYTVKTHVLVPAPVIKVSGYTGDANDLMIVANPEPDDSILISQPAVTASDGTFEFKFTDMHVDRKKHDPCSSFRLKFSLLNRRTFFKFTDILSPSINLFYHTDLLPAPDIVRLVPNQCFCGQEPDITCYGYYFKKGRTEILYVDFEPEVVGGEHQPHTVKQEQLRMPNQTSFSFVFTPPHRSTSGTYSVSTRYTKTTTKKDKDKNKKSKVGKSFLFIYNDLPESSNTKRMKRETDRLGDDNQNSPMNEQHDGSEYVTSPMGGVSVPSPYSPATSSPFNNYNYMKCILYGEVEDLEEILKEKEDIEVKDNAGNTLVMLAAREGRDDMVEKLIEMGADLTVRNKTGHSLFHMACYSGDVGMVESLLDNIDIQSRDNVGATGLHIATERAHLRLVQYLCQNVEELVDLKDNRGLTAFHYAAMDGDQRIANIFIDHYKAINPKLIDAQDHSGMSALHWAAALGRHNIANKLISAGANINLLDGDNESPVFKSIVSSNKSITTLLLDSKCNTDILNAHNKTPIELLAEAAMPNIEEVEEEEEVEEQASSSSTTTTTTTTTTTNTELTKSVPEGIVVGSTSTASSLALVPPTIPSKENFTGKRNIGDQTRAELAEQLIQQLAKLNIQTTQSTSTTTSTTDKFTKLETFKPEFGKDALIPGDINTWTSRDITVNRFEALINEIECNLTSGSDNGFAKNKQLTTLLQQSYSDKVTDWMASEEELLRTKRDLLDLESELNVKAHEIIRLSDFISSCPVSLTELGPGKLGLFVLKRDRYYGFHQNETLVVVSSDSMSALQKIYGNSMPDCLLANIVFCTKTKSTKPSPLMPVVGTEFLIVDIEVSDRNRQ</sequence>
<evidence type="ECO:0000256" key="3">
    <source>
        <dbReference type="PROSITE-ProRule" id="PRU00023"/>
    </source>
</evidence>
<dbReference type="PANTHER" id="PTHR24198">
    <property type="entry name" value="ANKYRIN REPEAT AND PROTEIN KINASE DOMAIN-CONTAINING PROTEIN"/>
    <property type="match status" value="1"/>
</dbReference>
<protein>
    <recommendedName>
        <fullName evidence="7">Ankyrin repeat-containing protein</fullName>
    </recommendedName>
</protein>
<feature type="compositionally biased region" description="Low complexity" evidence="4">
    <location>
        <begin position="445"/>
        <end position="455"/>
    </location>
</feature>
<feature type="region of interest" description="Disordered" evidence="4">
    <location>
        <begin position="338"/>
        <end position="464"/>
    </location>
</feature>
<feature type="repeat" description="ANK" evidence="3">
    <location>
        <begin position="873"/>
        <end position="905"/>
    </location>
</feature>
<dbReference type="GeneID" id="31356946"/>
<evidence type="ECO:0000313" key="6">
    <source>
        <dbReference type="Proteomes" id="UP000001396"/>
    </source>
</evidence>
<feature type="compositionally biased region" description="Low complexity" evidence="4">
    <location>
        <begin position="515"/>
        <end position="547"/>
    </location>
</feature>
<keyword evidence="6" id="KW-1185">Reference proteome</keyword>
<accession>D3AZ77</accession>
<dbReference type="OMA" id="DMHVDRK"/>
<evidence type="ECO:0000256" key="4">
    <source>
        <dbReference type="SAM" id="MobiDB-lite"/>
    </source>
</evidence>
<dbReference type="PROSITE" id="PS50297">
    <property type="entry name" value="ANK_REP_REGION"/>
    <property type="match status" value="2"/>
</dbReference>
<evidence type="ECO:0000313" key="5">
    <source>
        <dbReference type="EMBL" id="EFA85460.1"/>
    </source>
</evidence>
<organism evidence="5 6">
    <name type="scientific">Heterostelium pallidum (strain ATCC 26659 / Pp 5 / PN500)</name>
    <name type="common">Cellular slime mold</name>
    <name type="synonym">Polysphondylium pallidum</name>
    <dbReference type="NCBI Taxonomy" id="670386"/>
    <lineage>
        <taxon>Eukaryota</taxon>
        <taxon>Amoebozoa</taxon>
        <taxon>Evosea</taxon>
        <taxon>Eumycetozoa</taxon>
        <taxon>Dictyostelia</taxon>
        <taxon>Acytosteliales</taxon>
        <taxon>Acytosteliaceae</taxon>
        <taxon>Heterostelium</taxon>
    </lineage>
</organism>
<dbReference type="Proteomes" id="UP000001396">
    <property type="component" value="Unassembled WGS sequence"/>
</dbReference>
<feature type="compositionally biased region" description="Low complexity" evidence="4">
    <location>
        <begin position="350"/>
        <end position="372"/>
    </location>
</feature>
<dbReference type="PROSITE" id="PS50088">
    <property type="entry name" value="ANK_REPEAT"/>
    <property type="match status" value="2"/>
</dbReference>
<dbReference type="InterPro" id="IPR002110">
    <property type="entry name" value="Ankyrin_rpt"/>
</dbReference>
<evidence type="ECO:0008006" key="7">
    <source>
        <dbReference type="Google" id="ProtNLM"/>
    </source>
</evidence>
<dbReference type="PANTHER" id="PTHR24198:SF165">
    <property type="entry name" value="ANKYRIN REPEAT-CONTAINING PROTEIN-RELATED"/>
    <property type="match status" value="1"/>
</dbReference>
<feature type="compositionally biased region" description="Low complexity" evidence="4">
    <location>
        <begin position="1104"/>
        <end position="1127"/>
    </location>
</feature>
<feature type="compositionally biased region" description="Low complexity" evidence="4">
    <location>
        <begin position="123"/>
        <end position="141"/>
    </location>
</feature>
<dbReference type="SUPFAM" id="SSF48403">
    <property type="entry name" value="Ankyrin repeat"/>
    <property type="match status" value="1"/>
</dbReference>
<feature type="region of interest" description="Disordered" evidence="4">
    <location>
        <begin position="497"/>
        <end position="547"/>
    </location>
</feature>
<dbReference type="InParanoid" id="D3AZ77"/>
<feature type="region of interest" description="Disordered" evidence="4">
    <location>
        <begin position="242"/>
        <end position="285"/>
    </location>
</feature>
<evidence type="ECO:0000256" key="1">
    <source>
        <dbReference type="ARBA" id="ARBA00022737"/>
    </source>
</evidence>
<feature type="region of interest" description="Disordered" evidence="4">
    <location>
        <begin position="91"/>
        <end position="163"/>
    </location>
</feature>
<keyword evidence="2 3" id="KW-0040">ANK repeat</keyword>
<gene>
    <name evidence="5" type="ORF">PPL_01417</name>
</gene>
<dbReference type="Pfam" id="PF12796">
    <property type="entry name" value="Ank_2"/>
    <property type="match status" value="2"/>
</dbReference>
<feature type="compositionally biased region" description="Polar residues" evidence="4">
    <location>
        <begin position="338"/>
        <end position="349"/>
    </location>
</feature>
<dbReference type="InterPro" id="IPR036770">
    <property type="entry name" value="Ankyrin_rpt-contain_sf"/>
</dbReference>
<feature type="repeat" description="ANK" evidence="3">
    <location>
        <begin position="1010"/>
        <end position="1042"/>
    </location>
</feature>
<feature type="compositionally biased region" description="Low complexity" evidence="4">
    <location>
        <begin position="401"/>
        <end position="423"/>
    </location>
</feature>
<reference evidence="5 6" key="1">
    <citation type="journal article" date="2011" name="Genome Res.">
        <title>Phylogeny-wide analysis of social amoeba genomes highlights ancient origins for complex intercellular communication.</title>
        <authorList>
            <person name="Heidel A.J."/>
            <person name="Lawal H.M."/>
            <person name="Felder M."/>
            <person name="Schilde C."/>
            <person name="Helps N.R."/>
            <person name="Tunggal B."/>
            <person name="Rivero F."/>
            <person name="John U."/>
            <person name="Schleicher M."/>
            <person name="Eichinger L."/>
            <person name="Platzer M."/>
            <person name="Noegel A.A."/>
            <person name="Schaap P."/>
            <person name="Gloeckner G."/>
        </authorList>
    </citation>
    <scope>NUCLEOTIDE SEQUENCE [LARGE SCALE GENOMIC DNA]</scope>
    <source>
        <strain evidence="6">ATCC 26659 / Pp 5 / PN500</strain>
    </source>
</reference>
<feature type="region of interest" description="Disordered" evidence="4">
    <location>
        <begin position="1094"/>
        <end position="1127"/>
    </location>
</feature>
<dbReference type="SMART" id="SM00248">
    <property type="entry name" value="ANK"/>
    <property type="match status" value="6"/>
</dbReference>
<dbReference type="STRING" id="670386.D3AZ77"/>
<dbReference type="Gene3D" id="1.25.40.20">
    <property type="entry name" value="Ankyrin repeat-containing domain"/>
    <property type="match status" value="1"/>
</dbReference>